<protein>
    <submittedName>
        <fullName evidence="1">Uncharacterized protein</fullName>
    </submittedName>
</protein>
<reference evidence="1" key="1">
    <citation type="submission" date="2014-11" db="EMBL/GenBank/DDBJ databases">
        <authorList>
            <person name="Amaro Gonzalez C."/>
        </authorList>
    </citation>
    <scope>NUCLEOTIDE SEQUENCE</scope>
</reference>
<reference evidence="1" key="2">
    <citation type="journal article" date="2015" name="Fish Shellfish Immunol.">
        <title>Early steps in the European eel (Anguilla anguilla)-Vibrio vulnificus interaction in the gills: Role of the RtxA13 toxin.</title>
        <authorList>
            <person name="Callol A."/>
            <person name="Pajuelo D."/>
            <person name="Ebbesson L."/>
            <person name="Teles M."/>
            <person name="MacKenzie S."/>
            <person name="Amaro C."/>
        </authorList>
    </citation>
    <scope>NUCLEOTIDE SEQUENCE</scope>
</reference>
<proteinExistence type="predicted"/>
<organism evidence="1">
    <name type="scientific">Anguilla anguilla</name>
    <name type="common">European freshwater eel</name>
    <name type="synonym">Muraena anguilla</name>
    <dbReference type="NCBI Taxonomy" id="7936"/>
    <lineage>
        <taxon>Eukaryota</taxon>
        <taxon>Metazoa</taxon>
        <taxon>Chordata</taxon>
        <taxon>Craniata</taxon>
        <taxon>Vertebrata</taxon>
        <taxon>Euteleostomi</taxon>
        <taxon>Actinopterygii</taxon>
        <taxon>Neopterygii</taxon>
        <taxon>Teleostei</taxon>
        <taxon>Anguilliformes</taxon>
        <taxon>Anguillidae</taxon>
        <taxon>Anguilla</taxon>
    </lineage>
</organism>
<accession>A0A0E9U717</accession>
<sequence length="16" mass="2141">MSFYSFFWRKSRNQTR</sequence>
<name>A0A0E9U717_ANGAN</name>
<dbReference type="EMBL" id="GBXM01047632">
    <property type="protein sequence ID" value="JAH60945.1"/>
    <property type="molecule type" value="Transcribed_RNA"/>
</dbReference>
<dbReference type="AlphaFoldDB" id="A0A0E9U717"/>
<evidence type="ECO:0000313" key="1">
    <source>
        <dbReference type="EMBL" id="JAH60945.1"/>
    </source>
</evidence>